<gene>
    <name evidence="8" type="ORF">LXN57_01125</name>
</gene>
<keyword evidence="1" id="KW-0808">Transferase</keyword>
<dbReference type="PROSITE" id="PS00108">
    <property type="entry name" value="PROTEIN_KINASE_ST"/>
    <property type="match status" value="1"/>
</dbReference>
<proteinExistence type="predicted"/>
<keyword evidence="3 8" id="KW-0418">Kinase</keyword>
<keyword evidence="2 5" id="KW-0547">Nucleotide-binding</keyword>
<evidence type="ECO:0000256" key="6">
    <source>
        <dbReference type="SAM" id="MobiDB-lite"/>
    </source>
</evidence>
<dbReference type="PROSITE" id="PS50011">
    <property type="entry name" value="PROTEIN_KINASE_DOM"/>
    <property type="match status" value="1"/>
</dbReference>
<dbReference type="PANTHER" id="PTHR43289:SF34">
    <property type="entry name" value="SERINE_THREONINE-PROTEIN KINASE YBDM-RELATED"/>
    <property type="match status" value="1"/>
</dbReference>
<evidence type="ECO:0000313" key="8">
    <source>
        <dbReference type="EMBL" id="MCM4076161.1"/>
    </source>
</evidence>
<comment type="caution">
    <text evidence="8">The sequence shown here is derived from an EMBL/GenBank/DDBJ whole genome shotgun (WGS) entry which is preliminary data.</text>
</comment>
<sequence length="700" mass="73283">MADHLRPGDPSYIGRYRTLSRLGEGGMGSVFLAEAPGGRLVAVKVIRPEYAHEEEFRARFRSEVSRAREVPPFCTAEVLDADPDSITPYLVVEYVDGPSLTEVVAENGPLTGGSLHGVAVGVAAALAAIHGAGVIHRDLKPRNVLFALGTPKVIDFGIARPLEATSYHTRPDVVVGTLAYMAPERLDPDSERLLTPAVDVFAWGGVVAYAGTGRTPFGGDSPAVTAARILTQPPRVGGLPPYLAELVTASLEKNPADRPTAPELLDRLLVSGSAAAPPLPAELRREAEAAASAQHQATAQHQAAAQHPAAAQNQAAAQHPAAAQHRPARPRAGRGKRMAVVATAVTAVAAVAGAGLRLLDAGEPTPAPETPAATTAAVVAGPSVFDSLRQAASFTATRTEDGSCGFRSGLRVRTTGSMVCAPSFSVVFPPNQTVSVRATLAGAQSCATVWFRATREGEGLDYLADAYRFALCPGELSLSSTIDGRETVIATAKRTTTTGAPHRIQLSANNREATVSVDGERVLAGPLTESSLVSGRVLLGAVAARKGRQADVTFTDAQLRSGPDPGTPAVPAFVSGDAQFTAGTYLTYDIGRVAIVEPTDYLTGTEYCRRFALTTASPQCARKYVAAPSSTRVTLPIADNRVYLDYRQNPAECLDPRTNAGTCEVSFEEFATVVAEPDPRPALITVRGGKVVSIAKLSVK</sequence>
<evidence type="ECO:0000256" key="4">
    <source>
        <dbReference type="ARBA" id="ARBA00022840"/>
    </source>
</evidence>
<organism evidence="8 9">
    <name type="scientific">Paractinoplanes hotanensis</name>
    <dbReference type="NCBI Taxonomy" id="2906497"/>
    <lineage>
        <taxon>Bacteria</taxon>
        <taxon>Bacillati</taxon>
        <taxon>Actinomycetota</taxon>
        <taxon>Actinomycetes</taxon>
        <taxon>Micromonosporales</taxon>
        <taxon>Micromonosporaceae</taxon>
        <taxon>Paractinoplanes</taxon>
    </lineage>
</organism>
<dbReference type="Gene3D" id="2.60.120.560">
    <property type="entry name" value="Exo-inulinase, domain 1"/>
    <property type="match status" value="1"/>
</dbReference>
<dbReference type="InterPro" id="IPR013320">
    <property type="entry name" value="ConA-like_dom_sf"/>
</dbReference>
<dbReference type="PROSITE" id="PS00107">
    <property type="entry name" value="PROTEIN_KINASE_ATP"/>
    <property type="match status" value="1"/>
</dbReference>
<dbReference type="SUPFAM" id="SSF56112">
    <property type="entry name" value="Protein kinase-like (PK-like)"/>
    <property type="match status" value="1"/>
</dbReference>
<evidence type="ECO:0000256" key="5">
    <source>
        <dbReference type="PROSITE-ProRule" id="PRU10141"/>
    </source>
</evidence>
<dbReference type="InterPro" id="IPR011009">
    <property type="entry name" value="Kinase-like_dom_sf"/>
</dbReference>
<protein>
    <submittedName>
        <fullName evidence="8">Protein kinase</fullName>
    </submittedName>
</protein>
<dbReference type="Pfam" id="PF00069">
    <property type="entry name" value="Pkinase"/>
    <property type="match status" value="1"/>
</dbReference>
<dbReference type="GO" id="GO:0016301">
    <property type="term" value="F:kinase activity"/>
    <property type="evidence" value="ECO:0007669"/>
    <property type="project" value="UniProtKB-KW"/>
</dbReference>
<dbReference type="Gene3D" id="1.10.510.10">
    <property type="entry name" value="Transferase(Phosphotransferase) domain 1"/>
    <property type="match status" value="1"/>
</dbReference>
<accession>A0ABT0XQW3</accession>
<keyword evidence="9" id="KW-1185">Reference proteome</keyword>
<geneLocation type="plasmid" evidence="8">
    <name>p1</name>
</geneLocation>
<dbReference type="InterPro" id="IPR008271">
    <property type="entry name" value="Ser/Thr_kinase_AS"/>
</dbReference>
<dbReference type="SUPFAM" id="SSF49899">
    <property type="entry name" value="Concanavalin A-like lectins/glucanases"/>
    <property type="match status" value="1"/>
</dbReference>
<keyword evidence="8" id="KW-0614">Plasmid</keyword>
<evidence type="ECO:0000256" key="3">
    <source>
        <dbReference type="ARBA" id="ARBA00022777"/>
    </source>
</evidence>
<dbReference type="EMBL" id="JAMQOL010000001">
    <property type="protein sequence ID" value="MCM4076161.1"/>
    <property type="molecule type" value="Genomic_DNA"/>
</dbReference>
<dbReference type="CDD" id="cd14014">
    <property type="entry name" value="STKc_PknB_like"/>
    <property type="match status" value="1"/>
</dbReference>
<evidence type="ECO:0000256" key="2">
    <source>
        <dbReference type="ARBA" id="ARBA00022741"/>
    </source>
</evidence>
<dbReference type="InterPro" id="IPR017441">
    <property type="entry name" value="Protein_kinase_ATP_BS"/>
</dbReference>
<dbReference type="PANTHER" id="PTHR43289">
    <property type="entry name" value="MITOGEN-ACTIVATED PROTEIN KINASE KINASE KINASE 20-RELATED"/>
    <property type="match status" value="1"/>
</dbReference>
<dbReference type="SMART" id="SM00220">
    <property type="entry name" value="S_TKc"/>
    <property type="match status" value="1"/>
</dbReference>
<evidence type="ECO:0000256" key="1">
    <source>
        <dbReference type="ARBA" id="ARBA00022679"/>
    </source>
</evidence>
<feature type="region of interest" description="Disordered" evidence="6">
    <location>
        <begin position="285"/>
        <end position="337"/>
    </location>
</feature>
<reference evidence="8 9" key="1">
    <citation type="submission" date="2022-06" db="EMBL/GenBank/DDBJ databases">
        <title>Actinoplanes abujensis sp. nov., isolated from Nigerian arid soil.</title>
        <authorList>
            <person name="Ding P."/>
        </authorList>
    </citation>
    <scope>NUCLEOTIDE SEQUENCE [LARGE SCALE GENOMIC DNA]</scope>
    <source>
        <strain evidence="9">TRM88002</strain>
        <plasmid evidence="8">p1</plasmid>
    </source>
</reference>
<dbReference type="RefSeq" id="WP_251795940.1">
    <property type="nucleotide sequence ID" value="NZ_JAMQOL010000001.1"/>
</dbReference>
<dbReference type="Proteomes" id="UP001523216">
    <property type="component" value="Unassembled WGS sequence"/>
</dbReference>
<dbReference type="Gene3D" id="3.30.200.20">
    <property type="entry name" value="Phosphorylase Kinase, domain 1"/>
    <property type="match status" value="1"/>
</dbReference>
<name>A0ABT0XQW3_9ACTN</name>
<feature type="compositionally biased region" description="Low complexity" evidence="6">
    <location>
        <begin position="289"/>
        <end position="325"/>
    </location>
</feature>
<feature type="binding site" evidence="5">
    <location>
        <position position="44"/>
    </location>
    <ligand>
        <name>ATP</name>
        <dbReference type="ChEBI" id="CHEBI:30616"/>
    </ligand>
</feature>
<dbReference type="InterPro" id="IPR000719">
    <property type="entry name" value="Prot_kinase_dom"/>
</dbReference>
<keyword evidence="4 5" id="KW-0067">ATP-binding</keyword>
<evidence type="ECO:0000259" key="7">
    <source>
        <dbReference type="PROSITE" id="PS50011"/>
    </source>
</evidence>
<feature type="compositionally biased region" description="Basic residues" evidence="6">
    <location>
        <begin position="326"/>
        <end position="337"/>
    </location>
</feature>
<feature type="domain" description="Protein kinase" evidence="7">
    <location>
        <begin position="16"/>
        <end position="270"/>
    </location>
</feature>
<evidence type="ECO:0000313" key="9">
    <source>
        <dbReference type="Proteomes" id="UP001523216"/>
    </source>
</evidence>